<protein>
    <submittedName>
        <fullName evidence="4">Tetratricopeptide repeat protein</fullName>
    </submittedName>
</protein>
<dbReference type="Gene3D" id="1.25.40.10">
    <property type="entry name" value="Tetratricopeptide repeat domain"/>
    <property type="match status" value="1"/>
</dbReference>
<keyword evidence="2 3" id="KW-0802">TPR repeat</keyword>
<dbReference type="InterPro" id="IPR027417">
    <property type="entry name" value="P-loop_NTPase"/>
</dbReference>
<organism evidence="4 5">
    <name type="scientific">Methanosarcina baikalica</name>
    <dbReference type="NCBI Taxonomy" id="3073890"/>
    <lineage>
        <taxon>Archaea</taxon>
        <taxon>Methanobacteriati</taxon>
        <taxon>Methanobacteriota</taxon>
        <taxon>Stenosarchaea group</taxon>
        <taxon>Methanomicrobia</taxon>
        <taxon>Methanosarcinales</taxon>
        <taxon>Methanosarcinaceae</taxon>
        <taxon>Methanosarcina</taxon>
    </lineage>
</organism>
<evidence type="ECO:0000256" key="3">
    <source>
        <dbReference type="PROSITE-ProRule" id="PRU00339"/>
    </source>
</evidence>
<keyword evidence="5" id="KW-1185">Reference proteome</keyword>
<evidence type="ECO:0000256" key="1">
    <source>
        <dbReference type="ARBA" id="ARBA00022737"/>
    </source>
</evidence>
<comment type="caution">
    <text evidence="4">The sequence shown here is derived from an EMBL/GenBank/DDBJ whole genome shotgun (WGS) entry which is preliminary data.</text>
</comment>
<dbReference type="Proteomes" id="UP001246244">
    <property type="component" value="Unassembled WGS sequence"/>
</dbReference>
<name>A0ABU2D3A5_9EURY</name>
<dbReference type="RefSeq" id="WP_310576476.1">
    <property type="nucleotide sequence ID" value="NZ_JAVKPK010000050.1"/>
</dbReference>
<evidence type="ECO:0000313" key="4">
    <source>
        <dbReference type="EMBL" id="MDR7666449.1"/>
    </source>
</evidence>
<reference evidence="5" key="1">
    <citation type="submission" date="2023-07" db="EMBL/GenBank/DDBJ databases">
        <title>Whole-genome sequencing of a new Methanosarcina sp. Z-7115.</title>
        <authorList>
            <person name="Zhilina T.N."/>
            <person name="Merkel A.Y."/>
        </authorList>
    </citation>
    <scope>NUCLEOTIDE SEQUENCE [LARGE SCALE GENOMIC DNA]</scope>
    <source>
        <strain evidence="5">Z-7115</strain>
    </source>
</reference>
<dbReference type="InterPro" id="IPR019734">
    <property type="entry name" value="TPR_rpt"/>
</dbReference>
<dbReference type="EMBL" id="JAVKPK010000050">
    <property type="protein sequence ID" value="MDR7666449.1"/>
    <property type="molecule type" value="Genomic_DNA"/>
</dbReference>
<dbReference type="PROSITE" id="PS50005">
    <property type="entry name" value="TPR"/>
    <property type="match status" value="1"/>
</dbReference>
<gene>
    <name evidence="4" type="ORF">RG963_11785</name>
</gene>
<keyword evidence="1" id="KW-0677">Repeat</keyword>
<evidence type="ECO:0000313" key="5">
    <source>
        <dbReference type="Proteomes" id="UP001246244"/>
    </source>
</evidence>
<proteinExistence type="predicted"/>
<sequence>MEIEETLPYFWAQDLNNYLKKYSKSAVLFIDTYEALWEKDRGQGNFNARDEWIRELISNLPESSLWVICGREELRWNEVDRDWNNYLEQYKLEKLPEEDALDFLNRCGIKEEEIQKVILKGSEGVPYYLELAVDTYIEIAKTGSPVPDNFARTRSEIFDRFMVYLSIPEQETLKVLSTPRFWNKDIFKALIEEFKTGYPLTAFSELNRFSFVQETEGKLLLHPLMRESLQTYQDHELKNEVHSFICAYYSNQLNSIDIKAITSEHETALIEAFYHAKESLEAEDLLNWFIPASDPFNRAALWQLITPLYEEMLQILEAELGPQHPDVATNLRNLADTYHKIGRLNESLQLYERSLDIIEYKLGTAHPYFNITIANLIGLYDSMLEEMMFYGYLRSQREKRYPLQIVGKK</sequence>
<dbReference type="SUPFAM" id="SSF52540">
    <property type="entry name" value="P-loop containing nucleoside triphosphate hydrolases"/>
    <property type="match status" value="1"/>
</dbReference>
<feature type="repeat" description="TPR" evidence="3">
    <location>
        <begin position="328"/>
        <end position="361"/>
    </location>
</feature>
<evidence type="ECO:0000256" key="2">
    <source>
        <dbReference type="ARBA" id="ARBA00022803"/>
    </source>
</evidence>
<dbReference type="InterPro" id="IPR011990">
    <property type="entry name" value="TPR-like_helical_dom_sf"/>
</dbReference>
<accession>A0ABU2D3A5</accession>
<dbReference type="SUPFAM" id="SSF48452">
    <property type="entry name" value="TPR-like"/>
    <property type="match status" value="1"/>
</dbReference>
<dbReference type="PANTHER" id="PTHR45641">
    <property type="entry name" value="TETRATRICOPEPTIDE REPEAT PROTEIN (AFU_ORTHOLOGUE AFUA_6G03870)"/>
    <property type="match status" value="1"/>
</dbReference>
<dbReference type="Pfam" id="PF13424">
    <property type="entry name" value="TPR_12"/>
    <property type="match status" value="1"/>
</dbReference>